<dbReference type="RefSeq" id="WP_163456033.1">
    <property type="nucleotide sequence ID" value="NZ_JAAGOH010000002.1"/>
</dbReference>
<name>A0A7C9PFK9_9BURK</name>
<evidence type="ECO:0000256" key="1">
    <source>
        <dbReference type="ARBA" id="ARBA00022723"/>
    </source>
</evidence>
<proteinExistence type="predicted"/>
<dbReference type="GO" id="GO:0046872">
    <property type="term" value="F:metal ion binding"/>
    <property type="evidence" value="ECO:0007669"/>
    <property type="project" value="UniProtKB-KW"/>
</dbReference>
<dbReference type="InterPro" id="IPR017969">
    <property type="entry name" value="Heavy-metal-associated_CS"/>
</dbReference>
<dbReference type="SUPFAM" id="SSF55008">
    <property type="entry name" value="HMA, heavy metal-associated domain"/>
    <property type="match status" value="1"/>
</dbReference>
<feature type="domain" description="HMA" evidence="2">
    <location>
        <begin position="1"/>
        <end position="63"/>
    </location>
</feature>
<dbReference type="PROSITE" id="PS01047">
    <property type="entry name" value="HMA_1"/>
    <property type="match status" value="1"/>
</dbReference>
<evidence type="ECO:0000313" key="4">
    <source>
        <dbReference type="Proteomes" id="UP000484255"/>
    </source>
</evidence>
<dbReference type="InterPro" id="IPR036163">
    <property type="entry name" value="HMA_dom_sf"/>
</dbReference>
<evidence type="ECO:0000313" key="3">
    <source>
        <dbReference type="EMBL" id="NDY90190.1"/>
    </source>
</evidence>
<gene>
    <name evidence="3" type="ORF">G3A44_03170</name>
</gene>
<sequence>MISLTLPDMTCGHCVKSVTATVQQVDPTATLTIDLPRHHVEIASQQPAAAFKAALAEEGYPAAD</sequence>
<dbReference type="PROSITE" id="PS50846">
    <property type="entry name" value="HMA_2"/>
    <property type="match status" value="1"/>
</dbReference>
<dbReference type="InterPro" id="IPR006121">
    <property type="entry name" value="HMA_dom"/>
</dbReference>
<dbReference type="Gene3D" id="3.30.70.100">
    <property type="match status" value="1"/>
</dbReference>
<dbReference type="EMBL" id="JAAGOH010000002">
    <property type="protein sequence ID" value="NDY90190.1"/>
    <property type="molecule type" value="Genomic_DNA"/>
</dbReference>
<organism evidence="3 4">
    <name type="scientific">Ideonella livida</name>
    <dbReference type="NCBI Taxonomy" id="2707176"/>
    <lineage>
        <taxon>Bacteria</taxon>
        <taxon>Pseudomonadati</taxon>
        <taxon>Pseudomonadota</taxon>
        <taxon>Betaproteobacteria</taxon>
        <taxon>Burkholderiales</taxon>
        <taxon>Sphaerotilaceae</taxon>
        <taxon>Ideonella</taxon>
    </lineage>
</organism>
<keyword evidence="1" id="KW-0479">Metal-binding</keyword>
<protein>
    <submittedName>
        <fullName evidence="3">Heavy-metal-associated domain-containing protein</fullName>
    </submittedName>
</protein>
<accession>A0A7C9PFK9</accession>
<dbReference type="AlphaFoldDB" id="A0A7C9PFK9"/>
<keyword evidence="4" id="KW-1185">Reference proteome</keyword>
<comment type="caution">
    <text evidence="3">The sequence shown here is derived from an EMBL/GenBank/DDBJ whole genome shotgun (WGS) entry which is preliminary data.</text>
</comment>
<dbReference type="Proteomes" id="UP000484255">
    <property type="component" value="Unassembled WGS sequence"/>
</dbReference>
<evidence type="ECO:0000259" key="2">
    <source>
        <dbReference type="PROSITE" id="PS50846"/>
    </source>
</evidence>
<dbReference type="Pfam" id="PF00403">
    <property type="entry name" value="HMA"/>
    <property type="match status" value="1"/>
</dbReference>
<reference evidence="3 4" key="1">
    <citation type="submission" date="2020-02" db="EMBL/GenBank/DDBJ databases">
        <title>Ideonella bacterium strain TBM-1.</title>
        <authorList>
            <person name="Chen W.-M."/>
        </authorList>
    </citation>
    <scope>NUCLEOTIDE SEQUENCE [LARGE SCALE GENOMIC DNA]</scope>
    <source>
        <strain evidence="3 4">TBM-1</strain>
    </source>
</reference>